<keyword evidence="3" id="KW-1185">Reference proteome</keyword>
<comment type="caution">
    <text evidence="2">The sequence shown here is derived from an EMBL/GenBank/DDBJ whole genome shotgun (WGS) entry which is preliminary data.</text>
</comment>
<evidence type="ECO:0000256" key="1">
    <source>
        <dbReference type="SAM" id="MobiDB-lite"/>
    </source>
</evidence>
<evidence type="ECO:0008006" key="4">
    <source>
        <dbReference type="Google" id="ProtNLM"/>
    </source>
</evidence>
<dbReference type="RefSeq" id="WP_110012017.1">
    <property type="nucleotide sequence ID" value="NZ_QGUB01000002.1"/>
</dbReference>
<dbReference type="EMBL" id="QGUB01000002">
    <property type="protein sequence ID" value="PWW47645.1"/>
    <property type="molecule type" value="Genomic_DNA"/>
</dbReference>
<protein>
    <recommendedName>
        <fullName evidence="4">DUF2946 family protein</fullName>
    </recommendedName>
</protein>
<evidence type="ECO:0000313" key="3">
    <source>
        <dbReference type="Proteomes" id="UP000246483"/>
    </source>
</evidence>
<organism evidence="2 3">
    <name type="scientific">Melaminivora alkalimesophila</name>
    <dbReference type="NCBI Taxonomy" id="1165852"/>
    <lineage>
        <taxon>Bacteria</taxon>
        <taxon>Pseudomonadati</taxon>
        <taxon>Pseudomonadota</taxon>
        <taxon>Betaproteobacteria</taxon>
        <taxon>Burkholderiales</taxon>
        <taxon>Comamonadaceae</taxon>
        <taxon>Melaminivora</taxon>
    </lineage>
</organism>
<gene>
    <name evidence="2" type="ORF">DFR36_10217</name>
</gene>
<reference evidence="2 3" key="1">
    <citation type="submission" date="2018-05" db="EMBL/GenBank/DDBJ databases">
        <title>Genomic Encyclopedia of Type Strains, Phase IV (KMG-IV): sequencing the most valuable type-strain genomes for metagenomic binning, comparative biology and taxonomic classification.</title>
        <authorList>
            <person name="Goeker M."/>
        </authorList>
    </citation>
    <scope>NUCLEOTIDE SEQUENCE [LARGE SCALE GENOMIC DNA]</scope>
    <source>
        <strain evidence="2 3">DSM 26006</strain>
    </source>
</reference>
<feature type="region of interest" description="Disordered" evidence="1">
    <location>
        <begin position="98"/>
        <end position="118"/>
    </location>
</feature>
<evidence type="ECO:0000313" key="2">
    <source>
        <dbReference type="EMBL" id="PWW47645.1"/>
    </source>
</evidence>
<dbReference type="AlphaFoldDB" id="A0A317RDU3"/>
<accession>A0A317RDU3</accession>
<name>A0A317RDU3_9BURK</name>
<sequence length="130" mass="13564">MHPLRHRRPAACLLLAAFALALVAGMAAPWLRAAPAVERVCSASGEVRWLLRSGELAVAPDDDPGHHTLECALCLPPLLPPLQTAWLPPAAPPAAGRILIPPAPRHRPPLSRAPFPARAPPAAAAAPLLA</sequence>
<dbReference type="Proteomes" id="UP000246483">
    <property type="component" value="Unassembled WGS sequence"/>
</dbReference>
<proteinExistence type="predicted"/>